<comment type="caution">
    <text evidence="2">The sequence shown here is derived from an EMBL/GenBank/DDBJ whole genome shotgun (WGS) entry which is preliminary data.</text>
</comment>
<reference evidence="2 3" key="1">
    <citation type="journal article" date="2017" name="Curr. Biol.">
        <title>Genome architecture and evolution of a unichromosomal asexual nematode.</title>
        <authorList>
            <person name="Fradin H."/>
            <person name="Zegar C."/>
            <person name="Gutwein M."/>
            <person name="Lucas J."/>
            <person name="Kovtun M."/>
            <person name="Corcoran D."/>
            <person name="Baugh L.R."/>
            <person name="Kiontke K."/>
            <person name="Gunsalus K."/>
            <person name="Fitch D.H."/>
            <person name="Piano F."/>
        </authorList>
    </citation>
    <scope>NUCLEOTIDE SEQUENCE [LARGE SCALE GENOMIC DNA]</scope>
    <source>
        <strain evidence="2">PF1309</strain>
    </source>
</reference>
<sequence>MNLKDSISVLILFAIRISNGQCGELPDYGVSDFSCPDEIMRSSSSIPENVNALRPADIKVVMAMGDSLTVLMAWPGLTFHAGCAYDLEKHVTIPNILKKFNPNLLGCSNATGAKADELPFQARSLVSALNAHPKVNVAEDWKFLGIFIGTNDVCQFCVDQHTPDYFVSKITEALEILRSNLPRTIVSILSIPQLDVIRESVQKPGCRAAQSILNIACPCLANNRATQEKIDNVTIFLKFRNNSENFSVHFRLLQSADEPAEFWKI</sequence>
<dbReference type="PANTHER" id="PTHR21325:SF31">
    <property type="entry name" value="GH22081P-RELATED"/>
    <property type="match status" value="1"/>
</dbReference>
<evidence type="ECO:0000313" key="3">
    <source>
        <dbReference type="Proteomes" id="UP000218231"/>
    </source>
</evidence>
<dbReference type="AlphaFoldDB" id="A0A2A2L871"/>
<feature type="signal peptide" evidence="1">
    <location>
        <begin position="1"/>
        <end position="20"/>
    </location>
</feature>
<dbReference type="Gene3D" id="3.40.50.1110">
    <property type="entry name" value="SGNH hydrolase"/>
    <property type="match status" value="1"/>
</dbReference>
<dbReference type="GO" id="GO:0006644">
    <property type="term" value="P:phospholipid metabolic process"/>
    <property type="evidence" value="ECO:0007669"/>
    <property type="project" value="TreeGrafter"/>
</dbReference>
<dbReference type="STRING" id="2018661.A0A2A2L871"/>
<name>A0A2A2L871_9BILA</name>
<dbReference type="Pfam" id="PF00657">
    <property type="entry name" value="Lipase_GDSL"/>
    <property type="match status" value="1"/>
</dbReference>
<dbReference type="InterPro" id="IPR001087">
    <property type="entry name" value="GDSL"/>
</dbReference>
<proteinExistence type="predicted"/>
<dbReference type="InterPro" id="IPR036514">
    <property type="entry name" value="SGNH_hydro_sf"/>
</dbReference>
<dbReference type="GO" id="GO:0004620">
    <property type="term" value="F:phospholipase activity"/>
    <property type="evidence" value="ECO:0007669"/>
    <property type="project" value="InterPro"/>
</dbReference>
<dbReference type="SUPFAM" id="SSF52266">
    <property type="entry name" value="SGNH hydrolase"/>
    <property type="match status" value="1"/>
</dbReference>
<keyword evidence="1" id="KW-0732">Signal</keyword>
<dbReference type="Proteomes" id="UP000218231">
    <property type="component" value="Unassembled WGS sequence"/>
</dbReference>
<feature type="chain" id="PRO_5013507890" description="SGNH hydrolase-type esterase domain-containing protein" evidence="1">
    <location>
        <begin position="21"/>
        <end position="265"/>
    </location>
</feature>
<dbReference type="InterPro" id="IPR038885">
    <property type="entry name" value="PLB1"/>
</dbReference>
<organism evidence="2 3">
    <name type="scientific">Diploscapter pachys</name>
    <dbReference type="NCBI Taxonomy" id="2018661"/>
    <lineage>
        <taxon>Eukaryota</taxon>
        <taxon>Metazoa</taxon>
        <taxon>Ecdysozoa</taxon>
        <taxon>Nematoda</taxon>
        <taxon>Chromadorea</taxon>
        <taxon>Rhabditida</taxon>
        <taxon>Rhabditina</taxon>
        <taxon>Rhabditomorpha</taxon>
        <taxon>Rhabditoidea</taxon>
        <taxon>Rhabditidae</taxon>
        <taxon>Diploscapter</taxon>
    </lineage>
</organism>
<evidence type="ECO:0000313" key="2">
    <source>
        <dbReference type="EMBL" id="PAV82363.1"/>
    </source>
</evidence>
<evidence type="ECO:0008006" key="4">
    <source>
        <dbReference type="Google" id="ProtNLM"/>
    </source>
</evidence>
<dbReference type="OrthoDB" id="10265800at2759"/>
<gene>
    <name evidence="2" type="ORF">WR25_05240</name>
</gene>
<keyword evidence="3" id="KW-1185">Reference proteome</keyword>
<dbReference type="EMBL" id="LIAE01007062">
    <property type="protein sequence ID" value="PAV82364.1"/>
    <property type="molecule type" value="Genomic_DNA"/>
</dbReference>
<dbReference type="PANTHER" id="PTHR21325">
    <property type="entry name" value="PHOSPHOLIPASE B, PLB1"/>
    <property type="match status" value="1"/>
</dbReference>
<dbReference type="EMBL" id="LIAE01007062">
    <property type="protein sequence ID" value="PAV82363.1"/>
    <property type="molecule type" value="Genomic_DNA"/>
</dbReference>
<accession>A0A2A2L871</accession>
<protein>
    <recommendedName>
        <fullName evidence="4">SGNH hydrolase-type esterase domain-containing protein</fullName>
    </recommendedName>
</protein>
<evidence type="ECO:0000256" key="1">
    <source>
        <dbReference type="SAM" id="SignalP"/>
    </source>
</evidence>